<name>A0A937RS02_9ACTN</name>
<dbReference type="AlphaFoldDB" id="A0A937RS02"/>
<accession>A0A937RS02</accession>
<comment type="caution">
    <text evidence="1">The sequence shown here is derived from an EMBL/GenBank/DDBJ whole genome shotgun (WGS) entry which is preliminary data.</text>
</comment>
<dbReference type="RefSeq" id="WP_203010540.1">
    <property type="nucleotide sequence ID" value="NZ_JADWYU010000395.1"/>
</dbReference>
<dbReference type="Proteomes" id="UP000604475">
    <property type="component" value="Unassembled WGS sequence"/>
</dbReference>
<gene>
    <name evidence="1" type="ORF">I7412_35085</name>
</gene>
<evidence type="ECO:0000313" key="2">
    <source>
        <dbReference type="Proteomes" id="UP000604475"/>
    </source>
</evidence>
<evidence type="ECO:0000313" key="1">
    <source>
        <dbReference type="EMBL" id="MBL7632289.1"/>
    </source>
</evidence>
<organism evidence="1 2">
    <name type="scientific">Frankia nepalensis</name>
    <dbReference type="NCBI Taxonomy" id="1836974"/>
    <lineage>
        <taxon>Bacteria</taxon>
        <taxon>Bacillati</taxon>
        <taxon>Actinomycetota</taxon>
        <taxon>Actinomycetes</taxon>
        <taxon>Frankiales</taxon>
        <taxon>Frankiaceae</taxon>
        <taxon>Frankia</taxon>
    </lineage>
</organism>
<keyword evidence="2" id="KW-1185">Reference proteome</keyword>
<dbReference type="EMBL" id="JAEACQ010000305">
    <property type="protein sequence ID" value="MBL7632289.1"/>
    <property type="molecule type" value="Genomic_DNA"/>
</dbReference>
<sequence>MLEVVPVLRLTLDDQVVDALTDADDLEAIRARLVRTPRHERISETTRTRTIKIH</sequence>
<reference evidence="1" key="1">
    <citation type="submission" date="2020-12" db="EMBL/GenBank/DDBJ databases">
        <title>Genomic characterization of non-nitrogen-fixing Frankia strains.</title>
        <authorList>
            <person name="Carlos-Shanley C."/>
            <person name="Guerra T."/>
            <person name="Hahn D."/>
        </authorList>
    </citation>
    <scope>NUCLEOTIDE SEQUENCE</scope>
    <source>
        <strain evidence="1">CN6</strain>
    </source>
</reference>
<protein>
    <submittedName>
        <fullName evidence="1">Uncharacterized protein</fullName>
    </submittedName>
</protein>
<proteinExistence type="predicted"/>